<feature type="repeat" description="ANK" evidence="1">
    <location>
        <begin position="436"/>
        <end position="468"/>
    </location>
</feature>
<evidence type="ECO:0000256" key="1">
    <source>
        <dbReference type="PROSITE-ProRule" id="PRU00023"/>
    </source>
</evidence>
<reference evidence="2" key="2">
    <citation type="submission" date="2022-09" db="EMBL/GenBank/DDBJ databases">
        <title>Biosynthetic gene clusters of Dactylosporangioum fulvum.</title>
        <authorList>
            <person name="Caradec T."/>
        </authorList>
    </citation>
    <scope>NUCLEOTIDE SEQUENCE</scope>
    <source>
        <strain evidence="2">NRRL B-16292</strain>
    </source>
</reference>
<dbReference type="EMBL" id="CP073720">
    <property type="protein sequence ID" value="UWP83252.1"/>
    <property type="molecule type" value="Genomic_DNA"/>
</dbReference>
<dbReference type="Gene3D" id="1.25.40.20">
    <property type="entry name" value="Ankyrin repeat-containing domain"/>
    <property type="match status" value="1"/>
</dbReference>
<proteinExistence type="predicted"/>
<sequence length="526" mass="57813">MLTVLRRDLPQWQRIRAEALPMHAVEAAATARAAGDWRRAAEIARTDVDVDLDDVRRRFGDRAALAVEDDLRHLCLDLLWWHLPRHQGGMTTLQARVSAILAPAAGADSAPLVKVRLPKSPTGPQRLQVSVTTMAELADERWYVAPRYTWDVREAKTLRAAWGGSDERMPLLTRDGRPLPPEQLGVGDDRAAATERLYRQLAEGDLIGAWQACGVDVSDVETESLQRKAASPTCPIGVADQARAAARAFGVEQVNTLYGATLDLTVDGMTAKAADLSEYLEVPVRVATAPVPIDLVLIAAGRQRPADLHPLMREALFPGVAFPSAPVVSRPRAEARPARVRCQGVWHRVGVVDGALRLHDHDDTEQLRERALRSLGGQSSGCFAVQQGWTTGAARVPWALEAQRRAISHRMLHGDIDWLLDGLDRGAIDPQMRDYHGWSLLHMAMWVDVEKVLPVLLDAGLPVDTRDRAGRTPLYLAVMNGGSPELMRRLLAAGADPRAETLHGAYPSYVARSRNGWQNLDFLAKL</sequence>
<organism evidence="2 3">
    <name type="scientific">Dactylosporangium fulvum</name>
    <dbReference type="NCBI Taxonomy" id="53359"/>
    <lineage>
        <taxon>Bacteria</taxon>
        <taxon>Bacillati</taxon>
        <taxon>Actinomycetota</taxon>
        <taxon>Actinomycetes</taxon>
        <taxon>Micromonosporales</taxon>
        <taxon>Micromonosporaceae</taxon>
        <taxon>Dactylosporangium</taxon>
    </lineage>
</organism>
<reference evidence="2" key="1">
    <citation type="submission" date="2021-04" db="EMBL/GenBank/DDBJ databases">
        <authorList>
            <person name="Hartkoorn R.C."/>
            <person name="Beaudoing E."/>
            <person name="Hot D."/>
        </authorList>
    </citation>
    <scope>NUCLEOTIDE SEQUENCE</scope>
    <source>
        <strain evidence="2">NRRL B-16292</strain>
    </source>
</reference>
<keyword evidence="1" id="KW-0040">ANK repeat</keyword>
<accession>A0ABY5VZV7</accession>
<dbReference type="PROSITE" id="PS50088">
    <property type="entry name" value="ANK_REPEAT"/>
    <property type="match status" value="2"/>
</dbReference>
<dbReference type="RefSeq" id="WP_259861033.1">
    <property type="nucleotide sequence ID" value="NZ_BAAAST010000066.1"/>
</dbReference>
<dbReference type="Proteomes" id="UP001059617">
    <property type="component" value="Chromosome"/>
</dbReference>
<dbReference type="InterPro" id="IPR036770">
    <property type="entry name" value="Ankyrin_rpt-contain_sf"/>
</dbReference>
<protein>
    <recommendedName>
        <fullName evidence="4">Ankyrin repeat protein</fullName>
    </recommendedName>
</protein>
<name>A0ABY5VZV7_9ACTN</name>
<evidence type="ECO:0000313" key="3">
    <source>
        <dbReference type="Proteomes" id="UP001059617"/>
    </source>
</evidence>
<dbReference type="SMART" id="SM00248">
    <property type="entry name" value="ANK"/>
    <property type="match status" value="2"/>
</dbReference>
<dbReference type="Pfam" id="PF12796">
    <property type="entry name" value="Ank_2"/>
    <property type="match status" value="1"/>
</dbReference>
<evidence type="ECO:0008006" key="4">
    <source>
        <dbReference type="Google" id="ProtNLM"/>
    </source>
</evidence>
<evidence type="ECO:0000313" key="2">
    <source>
        <dbReference type="EMBL" id="UWP83252.1"/>
    </source>
</evidence>
<keyword evidence="3" id="KW-1185">Reference proteome</keyword>
<dbReference type="SUPFAM" id="SSF48403">
    <property type="entry name" value="Ankyrin repeat"/>
    <property type="match status" value="1"/>
</dbReference>
<gene>
    <name evidence="2" type="ORF">Dfulv_02810</name>
</gene>
<feature type="repeat" description="ANK" evidence="1">
    <location>
        <begin position="469"/>
        <end position="502"/>
    </location>
</feature>
<dbReference type="PROSITE" id="PS50297">
    <property type="entry name" value="ANK_REP_REGION"/>
    <property type="match status" value="1"/>
</dbReference>
<dbReference type="InterPro" id="IPR002110">
    <property type="entry name" value="Ankyrin_rpt"/>
</dbReference>